<evidence type="ECO:0000313" key="3">
    <source>
        <dbReference type="Proteomes" id="UP000792457"/>
    </source>
</evidence>
<dbReference type="OrthoDB" id="6361347at2759"/>
<dbReference type="AlphaFoldDB" id="A0A8K0P2Q4"/>
<gene>
    <name evidence="2" type="ORF">J437_LFUL011152</name>
</gene>
<dbReference type="PANTHER" id="PTHR37159">
    <property type="entry name" value="GH11867P"/>
    <property type="match status" value="1"/>
</dbReference>
<feature type="transmembrane region" description="Helical" evidence="1">
    <location>
        <begin position="50"/>
        <end position="71"/>
    </location>
</feature>
<accession>A0A8K0P2Q4</accession>
<proteinExistence type="predicted"/>
<keyword evidence="1" id="KW-1133">Transmembrane helix</keyword>
<reference evidence="2" key="1">
    <citation type="submission" date="2013-04" db="EMBL/GenBank/DDBJ databases">
        <authorList>
            <person name="Qu J."/>
            <person name="Murali S.C."/>
            <person name="Bandaranaike D."/>
            <person name="Bellair M."/>
            <person name="Blankenburg K."/>
            <person name="Chao H."/>
            <person name="Dinh H."/>
            <person name="Doddapaneni H."/>
            <person name="Downs B."/>
            <person name="Dugan-Rocha S."/>
            <person name="Elkadiri S."/>
            <person name="Gnanaolivu R.D."/>
            <person name="Hernandez B."/>
            <person name="Javaid M."/>
            <person name="Jayaseelan J.C."/>
            <person name="Lee S."/>
            <person name="Li M."/>
            <person name="Ming W."/>
            <person name="Munidasa M."/>
            <person name="Muniz J."/>
            <person name="Nguyen L."/>
            <person name="Ongeri F."/>
            <person name="Osuji N."/>
            <person name="Pu L.-L."/>
            <person name="Puazo M."/>
            <person name="Qu C."/>
            <person name="Quiroz J."/>
            <person name="Raj R."/>
            <person name="Weissenberger G."/>
            <person name="Xin Y."/>
            <person name="Zou X."/>
            <person name="Han Y."/>
            <person name="Richards S."/>
            <person name="Worley K."/>
            <person name="Muzny D."/>
            <person name="Gibbs R."/>
        </authorList>
    </citation>
    <scope>NUCLEOTIDE SEQUENCE</scope>
    <source>
        <strain evidence="2">Sampled in the wild</strain>
    </source>
</reference>
<name>A0A8K0P2Q4_LADFU</name>
<keyword evidence="3" id="KW-1185">Reference proteome</keyword>
<sequence>MWGGHSREYALASRTSRTARETRFKVPLAVPKGKPDWLNDEQLERGRQFAVRYLFGLLYSEMLSLAMLFSFRGSMEPLLFTGNSDSTKKAFRRYLSTTVRVISWYDSDAWTEGTEAHANITIVRQLHESVVKRMKECDQKELQRRLFRKDLNCPYLSHLRKDFGKSEGSLVVKDK</sequence>
<keyword evidence="1" id="KW-0812">Transmembrane</keyword>
<evidence type="ECO:0000256" key="1">
    <source>
        <dbReference type="SAM" id="Phobius"/>
    </source>
</evidence>
<evidence type="ECO:0000313" key="2">
    <source>
        <dbReference type="EMBL" id="KAG8228904.1"/>
    </source>
</evidence>
<protein>
    <submittedName>
        <fullName evidence="2">Uncharacterized protein</fullName>
    </submittedName>
</protein>
<dbReference type="PANTHER" id="PTHR37159:SF1">
    <property type="entry name" value="GH11867P"/>
    <property type="match status" value="1"/>
</dbReference>
<dbReference type="EMBL" id="KZ308394">
    <property type="protein sequence ID" value="KAG8228904.1"/>
    <property type="molecule type" value="Genomic_DNA"/>
</dbReference>
<organism evidence="2 3">
    <name type="scientific">Ladona fulva</name>
    <name type="common">Scarce chaser dragonfly</name>
    <name type="synonym">Libellula fulva</name>
    <dbReference type="NCBI Taxonomy" id="123851"/>
    <lineage>
        <taxon>Eukaryota</taxon>
        <taxon>Metazoa</taxon>
        <taxon>Ecdysozoa</taxon>
        <taxon>Arthropoda</taxon>
        <taxon>Hexapoda</taxon>
        <taxon>Insecta</taxon>
        <taxon>Pterygota</taxon>
        <taxon>Palaeoptera</taxon>
        <taxon>Odonata</taxon>
        <taxon>Epiprocta</taxon>
        <taxon>Anisoptera</taxon>
        <taxon>Libelluloidea</taxon>
        <taxon>Libellulidae</taxon>
        <taxon>Ladona</taxon>
    </lineage>
</organism>
<reference evidence="2" key="2">
    <citation type="submission" date="2017-10" db="EMBL/GenBank/DDBJ databases">
        <title>Ladona fulva Genome sequencing and assembly.</title>
        <authorList>
            <person name="Murali S."/>
            <person name="Richards S."/>
            <person name="Bandaranaike D."/>
            <person name="Bellair M."/>
            <person name="Blankenburg K."/>
            <person name="Chao H."/>
            <person name="Dinh H."/>
            <person name="Doddapaneni H."/>
            <person name="Dugan-Rocha S."/>
            <person name="Elkadiri S."/>
            <person name="Gnanaolivu R."/>
            <person name="Hernandez B."/>
            <person name="Skinner E."/>
            <person name="Javaid M."/>
            <person name="Lee S."/>
            <person name="Li M."/>
            <person name="Ming W."/>
            <person name="Munidasa M."/>
            <person name="Muniz J."/>
            <person name="Nguyen L."/>
            <person name="Hughes D."/>
            <person name="Osuji N."/>
            <person name="Pu L.-L."/>
            <person name="Puazo M."/>
            <person name="Qu C."/>
            <person name="Quiroz J."/>
            <person name="Raj R."/>
            <person name="Weissenberger G."/>
            <person name="Xin Y."/>
            <person name="Zou X."/>
            <person name="Han Y."/>
            <person name="Worley K."/>
            <person name="Muzny D."/>
            <person name="Gibbs R."/>
        </authorList>
    </citation>
    <scope>NUCLEOTIDE SEQUENCE</scope>
    <source>
        <strain evidence="2">Sampled in the wild</strain>
    </source>
</reference>
<comment type="caution">
    <text evidence="2">The sequence shown here is derived from an EMBL/GenBank/DDBJ whole genome shotgun (WGS) entry which is preliminary data.</text>
</comment>
<dbReference type="Proteomes" id="UP000792457">
    <property type="component" value="Unassembled WGS sequence"/>
</dbReference>
<feature type="non-terminal residue" evidence="2">
    <location>
        <position position="1"/>
    </location>
</feature>
<keyword evidence="1" id="KW-0472">Membrane</keyword>